<dbReference type="PANTHER" id="PTHR24216:SF65">
    <property type="entry name" value="PAXILLIN-LIKE PROTEIN 1"/>
    <property type="match status" value="1"/>
</dbReference>
<feature type="compositionally biased region" description="Polar residues" evidence="1">
    <location>
        <begin position="886"/>
        <end position="904"/>
    </location>
</feature>
<feature type="compositionally biased region" description="Low complexity" evidence="1">
    <location>
        <begin position="842"/>
        <end position="872"/>
    </location>
</feature>
<proteinExistence type="predicted"/>
<feature type="compositionally biased region" description="Acidic residues" evidence="1">
    <location>
        <begin position="328"/>
        <end position="341"/>
    </location>
</feature>
<evidence type="ECO:0000313" key="3">
    <source>
        <dbReference type="Proteomes" id="UP001465976"/>
    </source>
</evidence>
<protein>
    <submittedName>
        <fullName evidence="2">SERTA domain-containing protein 3</fullName>
    </submittedName>
</protein>
<feature type="compositionally biased region" description="Basic and acidic residues" evidence="1">
    <location>
        <begin position="562"/>
        <end position="574"/>
    </location>
</feature>
<feature type="compositionally biased region" description="Acidic residues" evidence="1">
    <location>
        <begin position="109"/>
        <end position="125"/>
    </location>
</feature>
<keyword evidence="3" id="KW-1185">Reference proteome</keyword>
<feature type="compositionally biased region" description="Low complexity" evidence="1">
    <location>
        <begin position="478"/>
        <end position="495"/>
    </location>
</feature>
<comment type="caution">
    <text evidence="2">The sequence shown here is derived from an EMBL/GenBank/DDBJ whole genome shotgun (WGS) entry which is preliminary data.</text>
</comment>
<sequence length="1067" mass="118338">MSTPEGLPLAVDHSISSPGLPDLPPPPFLDGAKSDNASMVPPTSQEPANRPPSSNDKVTDASRTLTPPVFDASNAPPSSRDPASSTTTADNGPSTSRAVDASTTPSGDTEMDDDDDETPVEDDEDAAKLSDEALAFLETMLPEFLGLTKQARRGFWPIVLPAFMAKFPGELELEKTRKVKPVKEKTEKEWKAMSNKARRAFNARLKRSKYSPTKRLLQRIKNWYWWRLGRKKGDKKPFQPLFDDMKRGKQPPRRRQLAHIVMDEFTEEVKALSKETSHRDQLACRTAAARDMIKSMEPQVHSALMKKREDEFLSRMRAYKGQQATLEQGDEEEEEDGDEGEPLSGNKPELPGPSPAPGWSKMSETQRAEMLRCREGFIPIVQPFLDGLRDLTGYSMVLLAGVCTDPKEKRFTQATVHSKPQNMPDFAEHSGEKFKEFGKLFWRWVRDIKVATDAEPETATISDNADEAGPGSGTEKPGQITQAQPAQPQQNGQQTLAPAIEQSKDSTKSKKTKKSKKGEHQTERVEGNSKKGVRSRKSGKGKKRADVWDSDKAEESSDDEVEGLKSTKNAERNVPRPRPVRRSNRIQVNEQASKEPSKTPLSSIENLPAAPPDLPPLHHPKVYALALRYVYDDIKSIGELENKLEDLLGNQYSWQALAPLFNAVMSGEDGTDSCAGAVKALESKNLFLEDVEPLYHPEVYRLTRTFLDSKMLPDELDSLLSGLLGERYTSQETVAPLLDMVIELEKAGEDVDKGIDEMEDIYLDRLHRLVASKRASKEGRGDVAGSANPAAEDDFFPTDVNRNGDDVVMEDAPPSPPAVPPVASPLLPIEDEEQLTLEKPRSTLSPSESPLSPPQQDDTPPQPLLAPSSTHSTPPPTPSGKDDSALSIQASKNSSTLEGPSSTLGVLLSPHQREIQLPGGLLTSPSESSSGSSSTPTSEYQAFVAVMSTINMDDLPSFVRFTSEGVEDRFIKGHMAYLLDEGKEKPPAWERLVFKWIDVESIWTSREFNDQDVSKKGRPESVSWWFSYGRLRTARTPAGVTVEEMEAEWWQWWTNANPEWRVKVDGK</sequence>
<feature type="region of interest" description="Disordered" evidence="1">
    <location>
        <begin position="773"/>
        <end position="825"/>
    </location>
</feature>
<feature type="compositionally biased region" description="Basic and acidic residues" evidence="1">
    <location>
        <begin position="544"/>
        <end position="555"/>
    </location>
</feature>
<accession>A0ABR3EYG1</accession>
<name>A0ABR3EYG1_9AGAR</name>
<reference evidence="2 3" key="1">
    <citation type="submission" date="2024-02" db="EMBL/GenBank/DDBJ databases">
        <title>A draft genome for the cacao thread blight pathogen Marasmius crinis-equi.</title>
        <authorList>
            <person name="Cohen S.P."/>
            <person name="Baruah I.K."/>
            <person name="Amoako-Attah I."/>
            <person name="Bukari Y."/>
            <person name="Meinhardt L.W."/>
            <person name="Bailey B.A."/>
        </authorList>
    </citation>
    <scope>NUCLEOTIDE SEQUENCE [LARGE SCALE GENOMIC DNA]</scope>
    <source>
        <strain evidence="2 3">GH-76</strain>
    </source>
</reference>
<organism evidence="2 3">
    <name type="scientific">Marasmius crinis-equi</name>
    <dbReference type="NCBI Taxonomy" id="585013"/>
    <lineage>
        <taxon>Eukaryota</taxon>
        <taxon>Fungi</taxon>
        <taxon>Dikarya</taxon>
        <taxon>Basidiomycota</taxon>
        <taxon>Agaricomycotina</taxon>
        <taxon>Agaricomycetes</taxon>
        <taxon>Agaricomycetidae</taxon>
        <taxon>Agaricales</taxon>
        <taxon>Marasmiineae</taxon>
        <taxon>Marasmiaceae</taxon>
        <taxon>Marasmius</taxon>
    </lineage>
</organism>
<feature type="region of interest" description="Disordered" evidence="1">
    <location>
        <begin position="1"/>
        <end position="126"/>
    </location>
</feature>
<feature type="compositionally biased region" description="Basic residues" evidence="1">
    <location>
        <begin position="531"/>
        <end position="543"/>
    </location>
</feature>
<feature type="region of interest" description="Disordered" evidence="1">
    <location>
        <begin position="456"/>
        <end position="614"/>
    </location>
</feature>
<feature type="compositionally biased region" description="Polar residues" evidence="1">
    <location>
        <begin position="75"/>
        <end position="107"/>
    </location>
</feature>
<gene>
    <name evidence="2" type="primary">RBT1_35</name>
    <name evidence="2" type="ORF">V5O48_014016</name>
</gene>
<feature type="non-terminal residue" evidence="2">
    <location>
        <position position="1067"/>
    </location>
</feature>
<dbReference type="PANTHER" id="PTHR24216">
    <property type="entry name" value="PAXILLIN-RELATED"/>
    <property type="match status" value="1"/>
</dbReference>
<dbReference type="Proteomes" id="UP001465976">
    <property type="component" value="Unassembled WGS sequence"/>
</dbReference>
<feature type="region of interest" description="Disordered" evidence="1">
    <location>
        <begin position="917"/>
        <end position="936"/>
    </location>
</feature>
<feature type="compositionally biased region" description="Pro residues" evidence="1">
    <location>
        <begin position="813"/>
        <end position="823"/>
    </location>
</feature>
<feature type="compositionally biased region" description="Basic and acidic residues" evidence="1">
    <location>
        <begin position="518"/>
        <end position="529"/>
    </location>
</feature>
<feature type="region of interest" description="Disordered" evidence="1">
    <location>
        <begin position="838"/>
        <end position="904"/>
    </location>
</feature>
<evidence type="ECO:0000313" key="2">
    <source>
        <dbReference type="EMBL" id="KAL0567971.1"/>
    </source>
</evidence>
<feature type="compositionally biased region" description="Polar residues" evidence="1">
    <location>
        <begin position="35"/>
        <end position="65"/>
    </location>
</feature>
<evidence type="ECO:0000256" key="1">
    <source>
        <dbReference type="SAM" id="MobiDB-lite"/>
    </source>
</evidence>
<dbReference type="EMBL" id="JBAHYK010001450">
    <property type="protein sequence ID" value="KAL0567971.1"/>
    <property type="molecule type" value="Genomic_DNA"/>
</dbReference>
<feature type="region of interest" description="Disordered" evidence="1">
    <location>
        <begin position="322"/>
        <end position="365"/>
    </location>
</feature>